<comment type="similarity">
    <text evidence="4">Belongs to the Nudix hydrolase family.</text>
</comment>
<dbReference type="GO" id="GO:0035529">
    <property type="term" value="F:NADH pyrophosphatase activity"/>
    <property type="evidence" value="ECO:0007669"/>
    <property type="project" value="TreeGrafter"/>
</dbReference>
<dbReference type="Pfam" id="PF00293">
    <property type="entry name" value="NUDIX"/>
    <property type="match status" value="1"/>
</dbReference>
<evidence type="ECO:0000256" key="8">
    <source>
        <dbReference type="ARBA" id="ARBA00023242"/>
    </source>
</evidence>
<name>F4PVZ9_CACFS</name>
<evidence type="ECO:0000313" key="12">
    <source>
        <dbReference type="EMBL" id="EGG20163.1"/>
    </source>
</evidence>
<dbReference type="FunFam" id="3.90.79.10:FF:000027">
    <property type="entry name" value="nucleoside diphosphate-linked moiety X motif 6"/>
    <property type="match status" value="1"/>
</dbReference>
<dbReference type="Proteomes" id="UP000007797">
    <property type="component" value="Unassembled WGS sequence"/>
</dbReference>
<evidence type="ECO:0000256" key="3">
    <source>
        <dbReference type="ARBA" id="ARBA00004496"/>
    </source>
</evidence>
<evidence type="ECO:0000256" key="5">
    <source>
        <dbReference type="ARBA" id="ARBA00022490"/>
    </source>
</evidence>
<keyword evidence="6" id="KW-0378">Hydrolase</keyword>
<dbReference type="Pfam" id="PF18290">
    <property type="entry name" value="Nudix_hydro"/>
    <property type="match status" value="1"/>
</dbReference>
<proteinExistence type="inferred from homology"/>
<feature type="domain" description="Nudix hydrolase" evidence="11">
    <location>
        <begin position="210"/>
        <end position="336"/>
    </location>
</feature>
<keyword evidence="8" id="KW-0539">Nucleus</keyword>
<gene>
    <name evidence="12" type="ORF">DFA_07283</name>
</gene>
<evidence type="ECO:0000256" key="9">
    <source>
        <dbReference type="ARBA" id="ARBA00057091"/>
    </source>
</evidence>
<dbReference type="Gene3D" id="3.90.79.10">
    <property type="entry name" value="Nucleoside Triphosphate Pyrophosphohydrolase"/>
    <property type="match status" value="1"/>
</dbReference>
<accession>F4PVZ9</accession>
<comment type="subcellular location">
    <subcellularLocation>
        <location evidence="3">Cytoplasm</location>
    </subcellularLocation>
    <subcellularLocation>
        <location evidence="2">Mitochondrion</location>
    </subcellularLocation>
    <subcellularLocation>
        <location evidence="1">Nucleus</location>
    </subcellularLocation>
</comment>
<dbReference type="GO" id="GO:0051287">
    <property type="term" value="F:NAD binding"/>
    <property type="evidence" value="ECO:0007669"/>
    <property type="project" value="TreeGrafter"/>
</dbReference>
<evidence type="ECO:0000256" key="7">
    <source>
        <dbReference type="ARBA" id="ARBA00023128"/>
    </source>
</evidence>
<dbReference type="AlphaFoldDB" id="F4PVZ9"/>
<evidence type="ECO:0000256" key="6">
    <source>
        <dbReference type="ARBA" id="ARBA00022801"/>
    </source>
</evidence>
<dbReference type="InterPro" id="IPR015797">
    <property type="entry name" value="NUDIX_hydrolase-like_dom_sf"/>
</dbReference>
<dbReference type="KEGG" id="dfa:DFA_07283"/>
<evidence type="ECO:0000259" key="11">
    <source>
        <dbReference type="PROSITE" id="PS51462"/>
    </source>
</evidence>
<dbReference type="InterPro" id="IPR040618">
    <property type="entry name" value="Pre-Nudix"/>
</dbReference>
<dbReference type="PANTHER" id="PTHR13994">
    <property type="entry name" value="NUDIX HYDROLASE RELATED"/>
    <property type="match status" value="1"/>
</dbReference>
<dbReference type="OrthoDB" id="447842at2759"/>
<keyword evidence="13" id="KW-1185">Reference proteome</keyword>
<dbReference type="PROSITE" id="PS00893">
    <property type="entry name" value="NUDIX_BOX"/>
    <property type="match status" value="1"/>
</dbReference>
<keyword evidence="7" id="KW-0496">Mitochondrion</keyword>
<organism evidence="12 13">
    <name type="scientific">Cavenderia fasciculata</name>
    <name type="common">Slime mold</name>
    <name type="synonym">Dictyostelium fasciculatum</name>
    <dbReference type="NCBI Taxonomy" id="261658"/>
    <lineage>
        <taxon>Eukaryota</taxon>
        <taxon>Amoebozoa</taxon>
        <taxon>Evosea</taxon>
        <taxon>Eumycetozoa</taxon>
        <taxon>Dictyostelia</taxon>
        <taxon>Acytosteliales</taxon>
        <taxon>Cavenderiaceae</taxon>
        <taxon>Cavenderia</taxon>
    </lineage>
</organism>
<dbReference type="InterPro" id="IPR000086">
    <property type="entry name" value="NUDIX_hydrolase_dom"/>
</dbReference>
<keyword evidence="5" id="KW-0963">Cytoplasm</keyword>
<evidence type="ECO:0000313" key="13">
    <source>
        <dbReference type="Proteomes" id="UP000007797"/>
    </source>
</evidence>
<comment type="function">
    <text evidence="9">May contribute to the regulation of cell proliferation.</text>
</comment>
<dbReference type="SUPFAM" id="SSF55811">
    <property type="entry name" value="Nudix"/>
    <property type="match status" value="1"/>
</dbReference>
<dbReference type="GO" id="GO:0005634">
    <property type="term" value="C:nucleus"/>
    <property type="evidence" value="ECO:0007669"/>
    <property type="project" value="UniProtKB-SubCell"/>
</dbReference>
<sequence length="387" mass="44201">MCSLSLKLNRLSSSLLSFTTAASRVNNTLITNQIPHSSLFCCSNRQLSSSTSSTFFKLDNTNNSNKKYYTTSSSSSSTPSFVDLQYKIMTSQTNTQRLLPVEKQADWRFNTHELPGIFRGIPDIFDGITVNDDTQYPNDVDTFEIHLKNSIEYWVENKRRGVWIKIPESKSEFIPIVVRQGFSFHHCQSDYIMLTKWLPQDKNRLPDYTSHFIGCGGLVINDKKEILLITEKQRPNKWKIPGGALDSGEDICTTAVREVWEETGVKTEFVSVLGFRQLHNYQFNRGDIYFVCALKPLSSDINLDPNEIAQCKWLPIEEFVKNLETFPLQRSISRLAYEYAFNGYKGLKASEVSNSLKNGNSFVYHGSDADFDDLIWVNPDKKTNGTH</sequence>
<dbReference type="RefSeq" id="XP_004367146.1">
    <property type="nucleotide sequence ID" value="XM_004367089.1"/>
</dbReference>
<evidence type="ECO:0000256" key="2">
    <source>
        <dbReference type="ARBA" id="ARBA00004173"/>
    </source>
</evidence>
<dbReference type="InterPro" id="IPR003293">
    <property type="entry name" value="Nudix_hydrolase6-like"/>
</dbReference>
<dbReference type="OMA" id="FNRGDIY"/>
<protein>
    <recommendedName>
        <fullName evidence="10">Nucleoside diphosphate-linked moiety X motif 6</fullName>
    </recommendedName>
</protein>
<dbReference type="FunFam" id="3.40.630.30:FF:000016">
    <property type="entry name" value="nudix hydrolase 2"/>
    <property type="match status" value="1"/>
</dbReference>
<dbReference type="EMBL" id="GL883013">
    <property type="protein sequence ID" value="EGG20163.1"/>
    <property type="molecule type" value="Genomic_DNA"/>
</dbReference>
<dbReference type="InterPro" id="IPR020084">
    <property type="entry name" value="NUDIX_hydrolase_CS"/>
</dbReference>
<dbReference type="Gene3D" id="3.40.630.30">
    <property type="match status" value="1"/>
</dbReference>
<dbReference type="GO" id="GO:0047631">
    <property type="term" value="F:ADP-ribose diphosphatase activity"/>
    <property type="evidence" value="ECO:0007669"/>
    <property type="project" value="TreeGrafter"/>
</dbReference>
<dbReference type="PRINTS" id="PR01356">
    <property type="entry name" value="GFGPROTEIN"/>
</dbReference>
<dbReference type="PROSITE" id="PS51462">
    <property type="entry name" value="NUDIX"/>
    <property type="match status" value="1"/>
</dbReference>
<dbReference type="CDD" id="cd04670">
    <property type="entry name" value="NUDIX_ASFGF2_Nudt6"/>
    <property type="match status" value="1"/>
</dbReference>
<dbReference type="GO" id="GO:0005739">
    <property type="term" value="C:mitochondrion"/>
    <property type="evidence" value="ECO:0007669"/>
    <property type="project" value="UniProtKB-SubCell"/>
</dbReference>
<evidence type="ECO:0000256" key="10">
    <source>
        <dbReference type="ARBA" id="ARBA00068898"/>
    </source>
</evidence>
<dbReference type="GeneID" id="14871854"/>
<dbReference type="PANTHER" id="PTHR13994:SF13">
    <property type="entry name" value="FI03680P"/>
    <property type="match status" value="1"/>
</dbReference>
<reference evidence="13" key="1">
    <citation type="journal article" date="2011" name="Genome Res.">
        <title>Phylogeny-wide analysis of social amoeba genomes highlights ancient origins for complex intercellular communication.</title>
        <authorList>
            <person name="Heidel A.J."/>
            <person name="Lawal H.M."/>
            <person name="Felder M."/>
            <person name="Schilde C."/>
            <person name="Helps N.R."/>
            <person name="Tunggal B."/>
            <person name="Rivero F."/>
            <person name="John U."/>
            <person name="Schleicher M."/>
            <person name="Eichinger L."/>
            <person name="Platzer M."/>
            <person name="Noegel A.A."/>
            <person name="Schaap P."/>
            <person name="Gloeckner G."/>
        </authorList>
    </citation>
    <scope>NUCLEOTIDE SEQUENCE [LARGE SCALE GENOMIC DNA]</scope>
    <source>
        <strain evidence="13">SH3</strain>
    </source>
</reference>
<evidence type="ECO:0000256" key="4">
    <source>
        <dbReference type="ARBA" id="ARBA00005582"/>
    </source>
</evidence>
<evidence type="ECO:0000256" key="1">
    <source>
        <dbReference type="ARBA" id="ARBA00004123"/>
    </source>
</evidence>